<dbReference type="EMBL" id="MOEC01000007">
    <property type="protein sequence ID" value="OIS93910.1"/>
    <property type="molecule type" value="Genomic_DNA"/>
</dbReference>
<evidence type="ECO:0000313" key="2">
    <source>
        <dbReference type="Proteomes" id="UP000182985"/>
    </source>
</evidence>
<gene>
    <name evidence="1" type="ORF">BLA27_09555</name>
</gene>
<name>A0A1J6I7W6_9HYPH</name>
<accession>A0A1J6I7W6</accession>
<protein>
    <submittedName>
        <fullName evidence="1">Uncharacterized protein</fullName>
    </submittedName>
</protein>
<proteinExistence type="predicted"/>
<evidence type="ECO:0000313" key="1">
    <source>
        <dbReference type="EMBL" id="OIS93910.1"/>
    </source>
</evidence>
<dbReference type="AlphaFoldDB" id="A0A1J6I7W6"/>
<comment type="caution">
    <text evidence="1">The sequence shown here is derived from an EMBL/GenBank/DDBJ whole genome shotgun (WGS) entry which is preliminary data.</text>
</comment>
<organism evidence="1 2">
    <name type="scientific">Brucella cytisi</name>
    <dbReference type="NCBI Taxonomy" id="407152"/>
    <lineage>
        <taxon>Bacteria</taxon>
        <taxon>Pseudomonadati</taxon>
        <taxon>Pseudomonadota</taxon>
        <taxon>Alphaproteobacteria</taxon>
        <taxon>Hyphomicrobiales</taxon>
        <taxon>Brucellaceae</taxon>
        <taxon>Brucella/Ochrobactrum group</taxon>
        <taxon>Brucella</taxon>
    </lineage>
</organism>
<keyword evidence="2" id="KW-1185">Reference proteome</keyword>
<dbReference type="Proteomes" id="UP000182985">
    <property type="component" value="Unassembled WGS sequence"/>
</dbReference>
<reference evidence="1 2" key="1">
    <citation type="submission" date="2016-10" db="EMBL/GenBank/DDBJ databases">
        <title>The Draft Genome Sequence of the Potato Rhizosphere Bacteria Ochrobactrum sp. IPA7.2.</title>
        <authorList>
            <person name="Gogoleva N.E."/>
            <person name="Khlopko Y.A."/>
            <person name="Burygin G.L."/>
            <person name="Plotnikov A.O."/>
        </authorList>
    </citation>
    <scope>NUCLEOTIDE SEQUENCE [LARGE SCALE GENOMIC DNA]</scope>
    <source>
        <strain evidence="1 2">IPA7.2</strain>
    </source>
</reference>
<sequence length="77" mass="9005">MTVAILRTTKNPPSDFTIHGKSDLTTKDGGLVRLDKQLDAQRQLERFYPLNNSDELHLRPLCWRQWLDITLCDDCNY</sequence>